<accession>A0A7I9YVQ1</accession>
<dbReference type="EMBL" id="BLKZ01000001">
    <property type="protein sequence ID" value="GFG92672.1"/>
    <property type="molecule type" value="Genomic_DNA"/>
</dbReference>
<comment type="caution">
    <text evidence="2">The sequence shown here is derived from an EMBL/GenBank/DDBJ whole genome shotgun (WGS) entry which is preliminary data.</text>
</comment>
<feature type="region of interest" description="Disordered" evidence="1">
    <location>
        <begin position="71"/>
        <end position="118"/>
    </location>
</feature>
<feature type="compositionally biased region" description="Polar residues" evidence="1">
    <location>
        <begin position="1"/>
        <end position="10"/>
    </location>
</feature>
<sequence>MGNQRSNAHISSLAEGGKQMAGQEGGRWDVGVKDNEVYIARIDDSDQKVFNDLISPDEARGLADLLTKYADKAGGSEESDESDDHSDKSDKSEKSDDDDGDDDDDEDEDDDDEDDDDD</sequence>
<name>A0A7I9YVQ1_MYCBU</name>
<protein>
    <submittedName>
        <fullName evidence="2">Uncharacterized protein</fullName>
    </submittedName>
</protein>
<gene>
    <name evidence="2" type="ORF">MBOU_47140</name>
</gene>
<feature type="region of interest" description="Disordered" evidence="1">
    <location>
        <begin position="1"/>
        <end position="31"/>
    </location>
</feature>
<evidence type="ECO:0000313" key="3">
    <source>
        <dbReference type="Proteomes" id="UP000465360"/>
    </source>
</evidence>
<feature type="compositionally biased region" description="Basic and acidic residues" evidence="1">
    <location>
        <begin position="85"/>
        <end position="94"/>
    </location>
</feature>
<reference evidence="2 3" key="1">
    <citation type="journal article" date="2019" name="Emerg. Microbes Infect.">
        <title>Comprehensive subspecies identification of 175 nontuberculous mycobacteria species based on 7547 genomic profiles.</title>
        <authorList>
            <person name="Matsumoto Y."/>
            <person name="Kinjo T."/>
            <person name="Motooka D."/>
            <person name="Nabeya D."/>
            <person name="Jung N."/>
            <person name="Uechi K."/>
            <person name="Horii T."/>
            <person name="Iida T."/>
            <person name="Fujita J."/>
            <person name="Nakamura S."/>
        </authorList>
    </citation>
    <scope>NUCLEOTIDE SEQUENCE [LARGE SCALE GENOMIC DNA]</scope>
    <source>
        <strain evidence="2 3">JCM 30725</strain>
    </source>
</reference>
<evidence type="ECO:0000313" key="2">
    <source>
        <dbReference type="EMBL" id="GFG92672.1"/>
    </source>
</evidence>
<keyword evidence="3" id="KW-1185">Reference proteome</keyword>
<dbReference type="Proteomes" id="UP000465360">
    <property type="component" value="Unassembled WGS sequence"/>
</dbReference>
<proteinExistence type="predicted"/>
<feature type="compositionally biased region" description="Acidic residues" evidence="1">
    <location>
        <begin position="95"/>
        <end position="118"/>
    </location>
</feature>
<dbReference type="AlphaFoldDB" id="A0A7I9YVQ1"/>
<organism evidence="2 3">
    <name type="scientific">Mycobacterium bourgelatii</name>
    <dbReference type="NCBI Taxonomy" id="1273442"/>
    <lineage>
        <taxon>Bacteria</taxon>
        <taxon>Bacillati</taxon>
        <taxon>Actinomycetota</taxon>
        <taxon>Actinomycetes</taxon>
        <taxon>Mycobacteriales</taxon>
        <taxon>Mycobacteriaceae</taxon>
        <taxon>Mycobacterium</taxon>
    </lineage>
</organism>
<evidence type="ECO:0000256" key="1">
    <source>
        <dbReference type="SAM" id="MobiDB-lite"/>
    </source>
</evidence>